<dbReference type="RefSeq" id="WP_168963882.1">
    <property type="nucleotide sequence ID" value="NZ_CALXNT010000085.1"/>
</dbReference>
<name>A0A848B170_9BACT</name>
<comment type="caution">
    <text evidence="2">The sequence shown here is derived from an EMBL/GenBank/DDBJ whole genome shotgun (WGS) entry which is preliminary data.</text>
</comment>
<dbReference type="PANTHER" id="PTHR30093">
    <property type="entry name" value="GENERAL SECRETION PATHWAY PROTEIN G"/>
    <property type="match status" value="1"/>
</dbReference>
<protein>
    <submittedName>
        <fullName evidence="2">Prepilin-type N-terminal cleavage/methylation domain-containing protein</fullName>
    </submittedName>
</protein>
<dbReference type="NCBIfam" id="TIGR02532">
    <property type="entry name" value="IV_pilin_GFxxxE"/>
    <property type="match status" value="1"/>
</dbReference>
<proteinExistence type="predicted"/>
<keyword evidence="1" id="KW-0812">Transmembrane</keyword>
<dbReference type="SUPFAM" id="SSF54523">
    <property type="entry name" value="Pili subunits"/>
    <property type="match status" value="1"/>
</dbReference>
<dbReference type="EMBL" id="JABAEW010000063">
    <property type="protein sequence ID" value="NMD88881.1"/>
    <property type="molecule type" value="Genomic_DNA"/>
</dbReference>
<reference evidence="2 3" key="1">
    <citation type="submission" date="2020-04" db="EMBL/GenBank/DDBJ databases">
        <authorList>
            <person name="Hitch T.C.A."/>
            <person name="Wylensek D."/>
            <person name="Clavel T."/>
        </authorList>
    </citation>
    <scope>NUCLEOTIDE SEQUENCE [LARGE SCALE GENOMIC DNA]</scope>
    <source>
        <strain evidence="2 3">COR2-253-APC-1A</strain>
    </source>
</reference>
<dbReference type="Gene3D" id="3.30.700.10">
    <property type="entry name" value="Glycoprotein, Type 4 Pilin"/>
    <property type="match status" value="1"/>
</dbReference>
<dbReference type="Proteomes" id="UP000576225">
    <property type="component" value="Unassembled WGS sequence"/>
</dbReference>
<dbReference type="PANTHER" id="PTHR30093:SF2">
    <property type="entry name" value="TYPE II SECRETION SYSTEM PROTEIN H"/>
    <property type="match status" value="1"/>
</dbReference>
<gene>
    <name evidence="2" type="ORF">HF882_20050</name>
</gene>
<evidence type="ECO:0000313" key="3">
    <source>
        <dbReference type="Proteomes" id="UP000576225"/>
    </source>
</evidence>
<evidence type="ECO:0000313" key="2">
    <source>
        <dbReference type="EMBL" id="NMD88881.1"/>
    </source>
</evidence>
<organism evidence="2 3">
    <name type="scientific">Victivallis vadensis</name>
    <dbReference type="NCBI Taxonomy" id="172901"/>
    <lineage>
        <taxon>Bacteria</taxon>
        <taxon>Pseudomonadati</taxon>
        <taxon>Lentisphaerota</taxon>
        <taxon>Lentisphaeria</taxon>
        <taxon>Victivallales</taxon>
        <taxon>Victivallaceae</taxon>
        <taxon>Victivallis</taxon>
    </lineage>
</organism>
<dbReference type="InterPro" id="IPR012902">
    <property type="entry name" value="N_methyl_site"/>
</dbReference>
<keyword evidence="1" id="KW-0472">Membrane</keyword>
<dbReference type="AlphaFoldDB" id="A0A848B170"/>
<dbReference type="InterPro" id="IPR045584">
    <property type="entry name" value="Pilin-like"/>
</dbReference>
<sequence length="226" mass="25017">MNPRLKHPVYHFTLLELLIVIAIIAILAAMLLSALNHARERAQSIQCTSNLKQQGVALSLYVDDYNDQLPPILPTLGGSIEPRTITSGTTLRPGFGAVIRGGYFGGKGEHITGEYRPKALKCPGKLTTLGWEWVDYAVDYILGKDCSGNTGVLVCFNKPYSRLKREVIVFCLSAGNWLNAKDHQDGSNFLKADGSAGWHTAKLYYRFPSDYNPASSTERLERIDEL</sequence>
<accession>A0A848B170</accession>
<evidence type="ECO:0000256" key="1">
    <source>
        <dbReference type="SAM" id="Phobius"/>
    </source>
</evidence>
<feature type="transmembrane region" description="Helical" evidence="1">
    <location>
        <begin position="12"/>
        <end position="35"/>
    </location>
</feature>
<keyword evidence="1" id="KW-1133">Transmembrane helix</keyword>